<dbReference type="EMBL" id="PDET01000029">
    <property type="protein sequence ID" value="PRD12618.1"/>
    <property type="molecule type" value="Genomic_DNA"/>
</dbReference>
<dbReference type="GO" id="GO:0003677">
    <property type="term" value="F:DNA binding"/>
    <property type="evidence" value="ECO:0007669"/>
    <property type="project" value="UniProtKB-UniRule"/>
</dbReference>
<reference evidence="6 7" key="1">
    <citation type="submission" date="2017-10" db="EMBL/GenBank/DDBJ databases">
        <title>Draft genome of two endophytic bacteria isolated from 'guarana' Paullinia cupana (Mart.) Ducke.</title>
        <authorList>
            <person name="Siqueira K.A."/>
            <person name="Liotti R.G."/>
            <person name="Mendes T.A."/>
            <person name="Soares M.A."/>
        </authorList>
    </citation>
    <scope>NUCLEOTIDE SEQUENCE [LARGE SCALE GENOMIC DNA]</scope>
    <source>
        <strain evidence="6 7">342</strain>
    </source>
</reference>
<evidence type="ECO:0000256" key="2">
    <source>
        <dbReference type="ARBA" id="ARBA00023125"/>
    </source>
</evidence>
<keyword evidence="3" id="KW-0233">DNA recombination</keyword>
<accession>A0A2S9I483</accession>
<dbReference type="Gene3D" id="1.10.150.130">
    <property type="match status" value="1"/>
</dbReference>
<proteinExistence type="predicted"/>
<dbReference type="InterPro" id="IPR013762">
    <property type="entry name" value="Integrase-like_cat_sf"/>
</dbReference>
<dbReference type="SUPFAM" id="SSF56349">
    <property type="entry name" value="DNA breaking-rejoining enzymes"/>
    <property type="match status" value="1"/>
</dbReference>
<dbReference type="InterPro" id="IPR053876">
    <property type="entry name" value="Phage_int_M"/>
</dbReference>
<dbReference type="OrthoDB" id="6173494at2"/>
<dbReference type="Gene3D" id="1.10.443.10">
    <property type="entry name" value="Intergrase catalytic core"/>
    <property type="match status" value="1"/>
</dbReference>
<evidence type="ECO:0000313" key="7">
    <source>
        <dbReference type="Proteomes" id="UP000239181"/>
    </source>
</evidence>
<dbReference type="InterPro" id="IPR011010">
    <property type="entry name" value="DNA_brk_join_enz"/>
</dbReference>
<dbReference type="AlphaFoldDB" id="A0A2S9I483"/>
<gene>
    <name evidence="6" type="ORF">CQW29_25640</name>
</gene>
<organism evidence="6 7">
    <name type="scientific">Pantoea coffeiphila</name>
    <dbReference type="NCBI Taxonomy" id="1465635"/>
    <lineage>
        <taxon>Bacteria</taxon>
        <taxon>Pseudomonadati</taxon>
        <taxon>Pseudomonadota</taxon>
        <taxon>Gammaproteobacteria</taxon>
        <taxon>Enterobacterales</taxon>
        <taxon>Erwiniaceae</taxon>
        <taxon>Pantoea</taxon>
    </lineage>
</organism>
<dbReference type="GO" id="GO:0015074">
    <property type="term" value="P:DNA integration"/>
    <property type="evidence" value="ECO:0007669"/>
    <property type="project" value="UniProtKB-KW"/>
</dbReference>
<evidence type="ECO:0000256" key="4">
    <source>
        <dbReference type="PROSITE-ProRule" id="PRU01248"/>
    </source>
</evidence>
<dbReference type="Pfam" id="PF22022">
    <property type="entry name" value="Phage_int_M"/>
    <property type="match status" value="1"/>
</dbReference>
<evidence type="ECO:0000313" key="6">
    <source>
        <dbReference type="EMBL" id="PRD12618.1"/>
    </source>
</evidence>
<keyword evidence="1" id="KW-0229">DNA integration</keyword>
<sequence length="340" mass="38666">MARPRANKADLWMPPRTYRGRSAYEFHPKNGGAIRLCGFDSTQAEVWTAYEALINDRKNEDFFEGLTESFFTSADFFELSFETQKDYRKYSVKVLSVFGKMPPDAIKPEHIRKYMDKRGLKSRTQANREKAFISRVFRWGYERGMVKGNPTKGVKQFKEVARDRYITNAEYSALYSVSPPVVQVAMELAYLCCARQADVLEMKKGQLIEEGILIKQSKTSVAQIKAWSPRLESVIKACSALPLKSGMSTIYVIHQPSGSKYTRDGFNSRWLKAKQDAKAAFPEIDFNFTFHDLKAKGISDLSGSLYEKQAISGHKNVEQTARYDRKIVVVPVVGGQKKAE</sequence>
<evidence type="ECO:0000259" key="5">
    <source>
        <dbReference type="PROSITE" id="PS51900"/>
    </source>
</evidence>
<evidence type="ECO:0000256" key="1">
    <source>
        <dbReference type="ARBA" id="ARBA00022908"/>
    </source>
</evidence>
<evidence type="ECO:0000256" key="3">
    <source>
        <dbReference type="ARBA" id="ARBA00023172"/>
    </source>
</evidence>
<protein>
    <submittedName>
        <fullName evidence="6">Integrase</fullName>
    </submittedName>
</protein>
<keyword evidence="2 4" id="KW-0238">DNA-binding</keyword>
<comment type="caution">
    <text evidence="6">The sequence shown here is derived from an EMBL/GenBank/DDBJ whole genome shotgun (WGS) entry which is preliminary data.</text>
</comment>
<dbReference type="RefSeq" id="WP_105595583.1">
    <property type="nucleotide sequence ID" value="NZ_PDET01000029.1"/>
</dbReference>
<name>A0A2S9I483_9GAMM</name>
<feature type="domain" description="Core-binding (CB)" evidence="5">
    <location>
        <begin position="67"/>
        <end position="141"/>
    </location>
</feature>
<dbReference type="Pfam" id="PF00589">
    <property type="entry name" value="Phage_integrase"/>
    <property type="match status" value="1"/>
</dbReference>
<dbReference type="PROSITE" id="PS51900">
    <property type="entry name" value="CB"/>
    <property type="match status" value="1"/>
</dbReference>
<dbReference type="InterPro" id="IPR010998">
    <property type="entry name" value="Integrase_recombinase_N"/>
</dbReference>
<dbReference type="GO" id="GO:0006310">
    <property type="term" value="P:DNA recombination"/>
    <property type="evidence" value="ECO:0007669"/>
    <property type="project" value="UniProtKB-KW"/>
</dbReference>
<dbReference type="InterPro" id="IPR044068">
    <property type="entry name" value="CB"/>
</dbReference>
<dbReference type="Proteomes" id="UP000239181">
    <property type="component" value="Unassembled WGS sequence"/>
</dbReference>
<keyword evidence="7" id="KW-1185">Reference proteome</keyword>
<dbReference type="InterPro" id="IPR002104">
    <property type="entry name" value="Integrase_catalytic"/>
</dbReference>